<gene>
    <name evidence="6" type="ORF">D0544_12840</name>
</gene>
<keyword evidence="7" id="KW-1185">Reference proteome</keyword>
<dbReference type="SMART" id="SM00283">
    <property type="entry name" value="MA"/>
    <property type="match status" value="1"/>
</dbReference>
<dbReference type="InterPro" id="IPR025991">
    <property type="entry name" value="Chemoreceptor_zinc-bind_dom"/>
</dbReference>
<evidence type="ECO:0000256" key="3">
    <source>
        <dbReference type="PROSITE-ProRule" id="PRU00284"/>
    </source>
</evidence>
<keyword evidence="2 3" id="KW-0807">Transducer</keyword>
<dbReference type="AlphaFoldDB" id="A0A3P3VKA1"/>
<comment type="subcellular location">
    <subcellularLocation>
        <location evidence="1">Membrane</location>
    </subcellularLocation>
</comment>
<dbReference type="Pfam" id="PF13682">
    <property type="entry name" value="CZB"/>
    <property type="match status" value="1"/>
</dbReference>
<reference evidence="6 7" key="1">
    <citation type="submission" date="2018-08" db="EMBL/GenBank/DDBJ databases">
        <authorList>
            <person name="Khan S.A."/>
        </authorList>
    </citation>
    <scope>NUCLEOTIDE SEQUENCE [LARGE SCALE GENOMIC DNA]</scope>
    <source>
        <strain evidence="6 7">GTF-13</strain>
    </source>
</reference>
<evidence type="ECO:0000256" key="2">
    <source>
        <dbReference type="ARBA" id="ARBA00023224"/>
    </source>
</evidence>
<dbReference type="PANTHER" id="PTHR32089">
    <property type="entry name" value="METHYL-ACCEPTING CHEMOTAXIS PROTEIN MCPB"/>
    <property type="match status" value="1"/>
</dbReference>
<dbReference type="InterPro" id="IPR004089">
    <property type="entry name" value="MCPsignal_dom"/>
</dbReference>
<reference evidence="6 7" key="2">
    <citation type="submission" date="2018-12" db="EMBL/GenBank/DDBJ databases">
        <title>Simiduia agarivorans gen. nov., sp. nov., a marine, agarolytic bacterium isolated from shallow coastal water from Keelung, Taiwan.</title>
        <authorList>
            <person name="Shieh W.Y."/>
        </authorList>
    </citation>
    <scope>NUCLEOTIDE SEQUENCE [LARGE SCALE GENOMIC DNA]</scope>
    <source>
        <strain evidence="6 7">GTF-13</strain>
    </source>
</reference>
<proteinExistence type="predicted"/>
<evidence type="ECO:0000259" key="5">
    <source>
        <dbReference type="PROSITE" id="PS50111"/>
    </source>
</evidence>
<dbReference type="SUPFAM" id="SSF58104">
    <property type="entry name" value="Methyl-accepting chemotaxis protein (MCP) signaling domain"/>
    <property type="match status" value="1"/>
</dbReference>
<feature type="domain" description="Methyl-accepting transducer" evidence="5">
    <location>
        <begin position="32"/>
        <end position="250"/>
    </location>
</feature>
<dbReference type="RefSeq" id="WP_125016749.1">
    <property type="nucleotide sequence ID" value="NZ_QWEZ01000002.1"/>
</dbReference>
<keyword evidence="4" id="KW-0175">Coiled coil</keyword>
<dbReference type="GO" id="GO:0016020">
    <property type="term" value="C:membrane"/>
    <property type="evidence" value="ECO:0007669"/>
    <property type="project" value="UniProtKB-SubCell"/>
</dbReference>
<evidence type="ECO:0000256" key="4">
    <source>
        <dbReference type="SAM" id="Coils"/>
    </source>
</evidence>
<organism evidence="6 7">
    <name type="scientific">Aestuariirhabdus litorea</name>
    <dbReference type="NCBI Taxonomy" id="2528527"/>
    <lineage>
        <taxon>Bacteria</taxon>
        <taxon>Pseudomonadati</taxon>
        <taxon>Pseudomonadota</taxon>
        <taxon>Gammaproteobacteria</taxon>
        <taxon>Oceanospirillales</taxon>
        <taxon>Aestuariirhabdaceae</taxon>
        <taxon>Aestuariirhabdus</taxon>
    </lineage>
</organism>
<dbReference type="PANTHER" id="PTHR32089:SF70">
    <property type="entry name" value="ENERGY TAXIS MODULATING METHYL ACCEPTING SENSORY TRANSDUCER"/>
    <property type="match status" value="1"/>
</dbReference>
<dbReference type="EMBL" id="QWEZ01000002">
    <property type="protein sequence ID" value="RRJ82737.1"/>
    <property type="molecule type" value="Genomic_DNA"/>
</dbReference>
<dbReference type="Proteomes" id="UP000280792">
    <property type="component" value="Unassembled WGS sequence"/>
</dbReference>
<feature type="coiled-coil region" evidence="4">
    <location>
        <begin position="176"/>
        <end position="203"/>
    </location>
</feature>
<dbReference type="PROSITE" id="PS50111">
    <property type="entry name" value="CHEMOTAXIS_TRANSDUC_2"/>
    <property type="match status" value="1"/>
</dbReference>
<dbReference type="GO" id="GO:0006935">
    <property type="term" value="P:chemotaxis"/>
    <property type="evidence" value="ECO:0007669"/>
    <property type="project" value="UniProtKB-ARBA"/>
</dbReference>
<accession>A0A3P3VKA1</accession>
<sequence>MPFVSKRRLEEASSTIEQQRREIDQLREQLTAAQATQMEVEQSMVSSESTISEQREMNQLWLSSSDLVNEVRMEVADSATDLRTHRDQFQQSVQLFDKVMESLVITDESMAVIHKNALSTIESTNKLKQAASGINSFLAMIRGISEQTNLLALNAAIEAARAGEQGRGFAVVADEVRTLAQRSAEATNEISALVEQVNQEMDEVASGISHIGEQSQAVSERTTETHQISSQIVDLSQQMYRVITQHTDTSFLLTVKLDHIVWKLEVYQVMLGMSNKSIDQFADHTLCRLGKWYYEGEGSTKFRHLNAFRALEKPHAAVHQNGLSALDAHQTGTGQDCIGYLSKMEQASRDVLRLLTDLEREVERASA</sequence>
<dbReference type="GO" id="GO:0007165">
    <property type="term" value="P:signal transduction"/>
    <property type="evidence" value="ECO:0007669"/>
    <property type="project" value="UniProtKB-KW"/>
</dbReference>
<feature type="coiled-coil region" evidence="4">
    <location>
        <begin position="9"/>
        <end position="43"/>
    </location>
</feature>
<dbReference type="Gene3D" id="1.20.120.30">
    <property type="entry name" value="Aspartate receptor, ligand-binding domain"/>
    <property type="match status" value="1"/>
</dbReference>
<dbReference type="Gene3D" id="1.10.287.950">
    <property type="entry name" value="Methyl-accepting chemotaxis protein"/>
    <property type="match status" value="1"/>
</dbReference>
<evidence type="ECO:0000313" key="7">
    <source>
        <dbReference type="Proteomes" id="UP000280792"/>
    </source>
</evidence>
<comment type="caution">
    <text evidence="6">The sequence shown here is derived from an EMBL/GenBank/DDBJ whole genome shotgun (WGS) entry which is preliminary data.</text>
</comment>
<name>A0A3P3VKA1_9GAMM</name>
<evidence type="ECO:0000313" key="6">
    <source>
        <dbReference type="EMBL" id="RRJ82737.1"/>
    </source>
</evidence>
<dbReference type="Pfam" id="PF00015">
    <property type="entry name" value="MCPsignal"/>
    <property type="match status" value="1"/>
</dbReference>
<evidence type="ECO:0000256" key="1">
    <source>
        <dbReference type="ARBA" id="ARBA00004370"/>
    </source>
</evidence>
<protein>
    <submittedName>
        <fullName evidence="6">Chemotaxis protein</fullName>
    </submittedName>
</protein>